<dbReference type="STRING" id="76936.BN2458_PEG2057"/>
<dbReference type="Proteomes" id="UP000029925">
    <property type="component" value="Unassembled WGS sequence"/>
</dbReference>
<gene>
    <name evidence="2" type="ORF">BN2458_PEG2057</name>
    <name evidence="3" type="ORF">LS75_004020</name>
</gene>
<feature type="chain" id="PRO_5044540537" description="Secreted protein" evidence="1">
    <location>
        <begin position="22"/>
        <end position="86"/>
    </location>
</feature>
<reference evidence="2" key="2">
    <citation type="submission" date="2015-11" db="EMBL/GenBank/DDBJ databases">
        <authorList>
            <person name="Zhang Y."/>
            <person name="Guo Z."/>
        </authorList>
    </citation>
    <scope>NUCLEOTIDE SEQUENCE</scope>
    <source>
        <strain evidence="2">1</strain>
    </source>
</reference>
<protein>
    <recommendedName>
        <fullName evidence="6">Secreted protein</fullName>
    </recommendedName>
</protein>
<dbReference type="PATRIC" id="fig|76936.10.peg.2006"/>
<proteinExistence type="predicted"/>
<dbReference type="EMBL" id="LN907858">
    <property type="protein sequence ID" value="CUU40940.1"/>
    <property type="molecule type" value="Genomic_DNA"/>
</dbReference>
<evidence type="ECO:0000313" key="5">
    <source>
        <dbReference type="Proteomes" id="UP000064525"/>
    </source>
</evidence>
<dbReference type="AlphaFoldDB" id="A0A099UB10"/>
<dbReference type="OrthoDB" id="9877974at2"/>
<evidence type="ECO:0000313" key="3">
    <source>
        <dbReference type="EMBL" id="TLD78923.1"/>
    </source>
</evidence>
<sequence length="86" mass="9085">MKCAVAFLIRFLTLCNTSCMLKGSLAHMASSSIGCTPSEITIKKNRYGFVNDSYVAQCRGGGLITARQANVCGGNTANTKCAQSMP</sequence>
<keyword evidence="1" id="KW-0732">Signal</keyword>
<dbReference type="RefSeq" id="WP_034343510.1">
    <property type="nucleotide sequence ID" value="NZ_CAOMJD010000012.1"/>
</dbReference>
<evidence type="ECO:0000256" key="1">
    <source>
        <dbReference type="SAM" id="SignalP"/>
    </source>
</evidence>
<evidence type="ECO:0000313" key="4">
    <source>
        <dbReference type="Proteomes" id="UP000029925"/>
    </source>
</evidence>
<dbReference type="GeneID" id="78152161"/>
<evidence type="ECO:0008006" key="6">
    <source>
        <dbReference type="Google" id="ProtNLM"/>
    </source>
</evidence>
<reference evidence="3 4" key="1">
    <citation type="journal article" date="2014" name="Genome Announc.">
        <title>Draft genome sequences of eight enterohepatic helicobacter species isolated from both laboratory and wild rodents.</title>
        <authorList>
            <person name="Sheh A."/>
            <person name="Shen Z."/>
            <person name="Fox J.G."/>
        </authorList>
    </citation>
    <scope>NUCLEOTIDE SEQUENCE [LARGE SCALE GENOMIC DNA]</scope>
    <source>
        <strain evidence="3 4">MIT 98-6810</strain>
    </source>
</reference>
<dbReference type="KEGG" id="hty:BN2458_PEG2057"/>
<keyword evidence="4" id="KW-1185">Reference proteome</keyword>
<name>A0A099UB10_9HELI</name>
<organism evidence="2 5">
    <name type="scientific">Helicobacter typhlonius</name>
    <dbReference type="NCBI Taxonomy" id="76936"/>
    <lineage>
        <taxon>Bacteria</taxon>
        <taxon>Pseudomonadati</taxon>
        <taxon>Campylobacterota</taxon>
        <taxon>Epsilonproteobacteria</taxon>
        <taxon>Campylobacterales</taxon>
        <taxon>Helicobacteraceae</taxon>
        <taxon>Helicobacter</taxon>
    </lineage>
</organism>
<evidence type="ECO:0000313" key="2">
    <source>
        <dbReference type="EMBL" id="CUU40940.1"/>
    </source>
</evidence>
<feature type="signal peptide" evidence="1">
    <location>
        <begin position="1"/>
        <end position="21"/>
    </location>
</feature>
<reference evidence="5" key="3">
    <citation type="submission" date="2015-11" db="EMBL/GenBank/DDBJ databases">
        <authorList>
            <person name="Anvar S.Y."/>
        </authorList>
    </citation>
    <scope>NUCLEOTIDE SEQUENCE [LARGE SCALE GENOMIC DNA]</scope>
</reference>
<dbReference type="Proteomes" id="UP000064525">
    <property type="component" value="Chromosome I"/>
</dbReference>
<accession>A0A099UB10</accession>
<dbReference type="PROSITE" id="PS51257">
    <property type="entry name" value="PROKAR_LIPOPROTEIN"/>
    <property type="match status" value="1"/>
</dbReference>
<dbReference type="EMBL" id="JRPF02000003">
    <property type="protein sequence ID" value="TLD78923.1"/>
    <property type="molecule type" value="Genomic_DNA"/>
</dbReference>